<dbReference type="SMART" id="SM00060">
    <property type="entry name" value="FN3"/>
    <property type="match status" value="1"/>
</dbReference>
<dbReference type="Pfam" id="PF00735">
    <property type="entry name" value="Septin"/>
    <property type="match status" value="1"/>
</dbReference>
<dbReference type="SUPFAM" id="SSF49265">
    <property type="entry name" value="Fibronectin type III"/>
    <property type="match status" value="1"/>
</dbReference>
<dbReference type="PROSITE" id="PS00675">
    <property type="entry name" value="SIGMA54_INTERACT_1"/>
    <property type="match status" value="1"/>
</dbReference>
<organism evidence="6 7">
    <name type="scientific">Mya arenaria</name>
    <name type="common">Soft-shell clam</name>
    <dbReference type="NCBI Taxonomy" id="6604"/>
    <lineage>
        <taxon>Eukaryota</taxon>
        <taxon>Metazoa</taxon>
        <taxon>Spiralia</taxon>
        <taxon>Lophotrochozoa</taxon>
        <taxon>Mollusca</taxon>
        <taxon>Bivalvia</taxon>
        <taxon>Autobranchia</taxon>
        <taxon>Heteroconchia</taxon>
        <taxon>Euheterodonta</taxon>
        <taxon>Imparidentia</taxon>
        <taxon>Neoheterodontei</taxon>
        <taxon>Myida</taxon>
        <taxon>Myoidea</taxon>
        <taxon>Myidae</taxon>
        <taxon>Mya</taxon>
    </lineage>
</organism>
<dbReference type="InterPro" id="IPR025662">
    <property type="entry name" value="Sigma_54_int_dom_ATP-bd_1"/>
</dbReference>
<name>A0ABY7DEM6_MYAAR</name>
<reference evidence="6" key="1">
    <citation type="submission" date="2022-11" db="EMBL/GenBank/DDBJ databases">
        <title>Centuries of genome instability and evolution in soft-shell clam transmissible cancer (bioRxiv).</title>
        <authorList>
            <person name="Hart S.F.M."/>
            <person name="Yonemitsu M.A."/>
            <person name="Giersch R.M."/>
            <person name="Beal B.F."/>
            <person name="Arriagada G."/>
            <person name="Davis B.W."/>
            <person name="Ostrander E.A."/>
            <person name="Goff S.P."/>
            <person name="Metzger M.J."/>
        </authorList>
    </citation>
    <scope>NUCLEOTIDE SEQUENCE</scope>
    <source>
        <strain evidence="6">MELC-2E11</strain>
        <tissue evidence="6">Siphon/mantle</tissue>
    </source>
</reference>
<dbReference type="CDD" id="cd00882">
    <property type="entry name" value="Ras_like_GTPase"/>
    <property type="match status" value="1"/>
</dbReference>
<dbReference type="SUPFAM" id="SSF52540">
    <property type="entry name" value="P-loop containing nucleoside triphosphate hydrolases"/>
    <property type="match status" value="1"/>
</dbReference>
<proteinExistence type="inferred from homology"/>
<keyword evidence="1" id="KW-0479">Metal-binding</keyword>
<evidence type="ECO:0000313" key="7">
    <source>
        <dbReference type="Proteomes" id="UP001164746"/>
    </source>
</evidence>
<evidence type="ECO:0000313" key="6">
    <source>
        <dbReference type="EMBL" id="WAQ96119.1"/>
    </source>
</evidence>
<dbReference type="PANTHER" id="PTHR32046:SF14">
    <property type="match status" value="1"/>
</dbReference>
<dbReference type="CDD" id="cd00063">
    <property type="entry name" value="FN3"/>
    <property type="match status" value="1"/>
</dbReference>
<keyword evidence="2" id="KW-0342">GTP-binding</keyword>
<dbReference type="InterPro" id="IPR027417">
    <property type="entry name" value="P-loop_NTPase"/>
</dbReference>
<comment type="similarity">
    <text evidence="2">Belongs to the TRAFAC class TrmE-Era-EngA-EngB-Septin-like GTPase superfamily. Septin GTPase family.</text>
</comment>
<feature type="compositionally biased region" description="Basic and acidic residues" evidence="3">
    <location>
        <begin position="38"/>
        <end position="56"/>
    </location>
</feature>
<feature type="domain" description="Fibronectin type-III" evidence="5">
    <location>
        <begin position="374"/>
        <end position="467"/>
    </location>
</feature>
<dbReference type="InterPro" id="IPR003961">
    <property type="entry name" value="FN3_dom"/>
</dbReference>
<keyword evidence="2" id="KW-0547">Nucleotide-binding</keyword>
<dbReference type="PROSITE" id="PS50119">
    <property type="entry name" value="ZF_BBOX"/>
    <property type="match status" value="1"/>
</dbReference>
<accession>A0ABY7DEM6</accession>
<dbReference type="CDD" id="cd19757">
    <property type="entry name" value="Bbox1"/>
    <property type="match status" value="2"/>
</dbReference>
<evidence type="ECO:0000256" key="2">
    <source>
        <dbReference type="RuleBase" id="RU004560"/>
    </source>
</evidence>
<protein>
    <submittedName>
        <fullName evidence="6">Uncharacterized protein</fullName>
    </submittedName>
</protein>
<dbReference type="Gene3D" id="2.60.40.10">
    <property type="entry name" value="Immunoglobulins"/>
    <property type="match status" value="1"/>
</dbReference>
<evidence type="ECO:0000256" key="3">
    <source>
        <dbReference type="SAM" id="MobiDB-lite"/>
    </source>
</evidence>
<feature type="compositionally biased region" description="Basic and acidic residues" evidence="3">
    <location>
        <begin position="359"/>
        <end position="373"/>
    </location>
</feature>
<dbReference type="InterPro" id="IPR030379">
    <property type="entry name" value="G_SEPTIN_dom"/>
</dbReference>
<dbReference type="PANTHER" id="PTHR32046">
    <property type="entry name" value="G DOMAIN-CONTAINING PROTEIN"/>
    <property type="match status" value="1"/>
</dbReference>
<keyword evidence="7" id="KW-1185">Reference proteome</keyword>
<dbReference type="PROSITE" id="PS50853">
    <property type="entry name" value="FN3"/>
    <property type="match status" value="1"/>
</dbReference>
<evidence type="ECO:0000256" key="1">
    <source>
        <dbReference type="PROSITE-ProRule" id="PRU00024"/>
    </source>
</evidence>
<sequence>MEKHEMEEGDVTVSQDQEVEMSTDEAAQSECGEEEKEDGDRPSEKQHSEIVGKEPRLPIAFEDLQVDDPDFCEDLDIPKMVNVESNKGASGFSVKTSVFSKYCEPCKSLENVDKAAEVFCKKCEELLCKTCKERHSASKRLRDHELTEVSEFGDVEKRHLYCEPCQQQGYQRDAVYFCPECENELLCESCTNVHKAMKTTRMHKLFDVSDVIPMTSPAVPRCCEPCEAQSINSIATMFCHDCDDEPLCDACARYHKVQKITKEHILYPVVALTHKSPKKIQQILFCDPCKGQALENGASMFCRECDGELLCDHCAKYHGAQKKTRHHALFPTSEYNIQGQKESMSRLSEPGFSSVRPKHGLDRSVETDTHQKEQPGQPTVTDISSDSLTLFWNKPERFRPNDYFQIAYKELNSEGKWRIYHGEYTESTVKLENLKSNARFVFRVRIVSIDGEGPYSPQSDEIQTESSPASRIVDFSVLLTDEEHQKDNNWSPDLYAIPLTEVKEARNDSAKTRKFEVGARPKGLVKEKYIMMIGETGTGKSTLVDGIANYVMGVNWQDPFRFSIVNLEDEEKKKKKNQALSQTEWITCYTLYPIKGSRLQYTIHVIDTPGFGDTRGIERDQEIVQQIKELFSEKEPKGVMSIDAVCFLIKAPDARLTPIQSYIFQQIMSLFGKDIEENICSLVTFADGLDPPVFAALKESGLPFGKRFTFNNSGLFAKNKGIDSTCLSPMFWAMGMKSFRNFFNYIDDLPTKSLQLTTDVLNERCRLEMTVVNLQPKLDMGLHKIYQLKGEIRFFEENKAIIADNKDFMYSTISTHQIKRDLPPGQHVTNCTHCHFTCHENCKIPNDDGKSKCWAMDQTTGGCRICPDNCYWNKHANTPYIFEYMLVEEIKNYALMKQKYEEASGKLLTQEQVVEKMGEELEEMVDIIDDMMLTFRDCNVRLAEIALRPNPLTVTQHIDLMIQNEKMQRKKGWQQRVKVLFRFKRRAEVEKDFEAFQTQANTLGVVGRRKKDKRKVFQRFKDLFGW</sequence>
<feature type="region of interest" description="Disordered" evidence="3">
    <location>
        <begin position="340"/>
        <end position="381"/>
    </location>
</feature>
<dbReference type="InterPro" id="IPR036116">
    <property type="entry name" value="FN3_sf"/>
</dbReference>
<dbReference type="SMART" id="SM00336">
    <property type="entry name" value="BBOX"/>
    <property type="match status" value="4"/>
</dbReference>
<feature type="region of interest" description="Disordered" evidence="3">
    <location>
        <begin position="1"/>
        <end position="56"/>
    </location>
</feature>
<dbReference type="Pfam" id="PF00041">
    <property type="entry name" value="fn3"/>
    <property type="match status" value="1"/>
</dbReference>
<gene>
    <name evidence="6" type="ORF">MAR_028809</name>
</gene>
<evidence type="ECO:0000259" key="5">
    <source>
        <dbReference type="PROSITE" id="PS50853"/>
    </source>
</evidence>
<keyword evidence="1" id="KW-0863">Zinc-finger</keyword>
<dbReference type="EMBL" id="CP111013">
    <property type="protein sequence ID" value="WAQ96119.1"/>
    <property type="molecule type" value="Genomic_DNA"/>
</dbReference>
<dbReference type="Gene3D" id="3.40.50.300">
    <property type="entry name" value="P-loop containing nucleotide triphosphate hydrolases"/>
    <property type="match status" value="1"/>
</dbReference>
<feature type="domain" description="B box-type" evidence="4">
    <location>
        <begin position="98"/>
        <end position="149"/>
    </location>
</feature>
<dbReference type="InterPro" id="IPR013783">
    <property type="entry name" value="Ig-like_fold"/>
</dbReference>
<keyword evidence="1" id="KW-0862">Zinc</keyword>
<evidence type="ECO:0000259" key="4">
    <source>
        <dbReference type="PROSITE" id="PS50119"/>
    </source>
</evidence>
<dbReference type="Proteomes" id="UP001164746">
    <property type="component" value="Chromosome 2"/>
</dbReference>
<dbReference type="InterPro" id="IPR000315">
    <property type="entry name" value="Znf_B-box"/>
</dbReference>